<comment type="caution">
    <text evidence="1">The sequence shown here is derived from an EMBL/GenBank/DDBJ whole genome shotgun (WGS) entry which is preliminary data.</text>
</comment>
<accession>F9F9T6</accession>
<organism evidence="1">
    <name type="scientific">Fusarium oxysporum (strain Fo5176)</name>
    <name type="common">Fusarium vascular wilt</name>
    <dbReference type="NCBI Taxonomy" id="660025"/>
    <lineage>
        <taxon>Eukaryota</taxon>
        <taxon>Fungi</taxon>
        <taxon>Dikarya</taxon>
        <taxon>Ascomycota</taxon>
        <taxon>Pezizomycotina</taxon>
        <taxon>Sordariomycetes</taxon>
        <taxon>Hypocreomycetidae</taxon>
        <taxon>Hypocreales</taxon>
        <taxon>Nectriaceae</taxon>
        <taxon>Fusarium</taxon>
        <taxon>Fusarium oxysporum species complex</taxon>
    </lineage>
</organism>
<dbReference type="EMBL" id="AFQF01001076">
    <property type="protein sequence ID" value="EGU86328.1"/>
    <property type="molecule type" value="Genomic_DNA"/>
</dbReference>
<sequence length="628" mass="70097">MSSPRAIQPEVAMLLLLARYDDAMRQVFDTMDISRAATIKTSRMEVYEPIDALNDAKIDDAHISLMVSVRVMSRITNLKGSAKFLPIDGIEAGSPRFNEAFRDSYISAQVHKPRAIPLELNTLLASRSALDKEINKIVAVVNTLTRHPKLLPKIYSLNKNPRDELAYGIINEALLESPQPGSLEDSQVQHNSFLPSVAGYSPSETSSGVKELHTPWTSDLDSASLSGRSLVFREKVNTSTDLTMHALVPPEVWTDLLPVKNDPTTSLISQMTKTVLAFNVKYKKLQILAAVCGTHDVAVKLWEWVSLGETGDRLVIPVNEISTLKNHDYLGGLTPRTMTNLSFIYKYTDRPIRICSFDHDDQSTETLEITHESESQNATFVHTSRSTCFILGVTCSDKIYSSSEDLRRFVDNADHGTPRDWPYIRFNRETIKDEHLGKDGMTGVVFYTYSIVNGVQSAVSMGTAGCMLVDQRQLATVTKETVNGANDNLLKKDSKEVKPYQITLGKGIEAPGYSCIFQHGTLKVSPSETPFMQFENGVKFAFRNNGRFEVLDKQDEVFWSSEEAPEGQIPQRLEFCKDGRLRLWNTEEQASRYVSDVSMRAADILQVPISMGIKNCDRSALTGSCSLR</sequence>
<dbReference type="AlphaFoldDB" id="F9F9T6"/>
<dbReference type="STRING" id="660025.F9F9T6"/>
<proteinExistence type="predicted"/>
<protein>
    <submittedName>
        <fullName evidence="1">Uncharacterized protein</fullName>
    </submittedName>
</protein>
<gene>
    <name evidence="1" type="ORF">FOXB_03161</name>
</gene>
<evidence type="ECO:0000313" key="1">
    <source>
        <dbReference type="EMBL" id="EGU86328.1"/>
    </source>
</evidence>
<dbReference type="OrthoDB" id="3231004at2759"/>
<name>F9F9T6_FUSOF</name>
<reference evidence="1" key="1">
    <citation type="journal article" date="2012" name="Mol. Plant Microbe Interact.">
        <title>A highly conserved effector in Fusarium oxysporum is required for full virulence on Arabidopsis.</title>
        <authorList>
            <person name="Thatcher L.F."/>
            <person name="Gardiner D.M."/>
            <person name="Kazan K."/>
            <person name="Manners J."/>
        </authorList>
    </citation>
    <scope>NUCLEOTIDE SEQUENCE [LARGE SCALE GENOMIC DNA]</scope>
    <source>
        <strain evidence="1">Fo5176</strain>
    </source>
</reference>